<dbReference type="HOGENOM" id="CLU_2487056_0_0_1"/>
<dbReference type="EnsemblPlants" id="OGLUM05G04300.1">
    <property type="protein sequence ID" value="OGLUM05G04300.1"/>
    <property type="gene ID" value="OGLUM05G04300"/>
</dbReference>
<dbReference type="AlphaFoldDB" id="A0A0D9ZUM4"/>
<reference evidence="1" key="1">
    <citation type="submission" date="2015-04" db="UniProtKB">
        <authorList>
            <consortium name="EnsemblPlants"/>
        </authorList>
    </citation>
    <scope>IDENTIFICATION</scope>
</reference>
<evidence type="ECO:0000313" key="2">
    <source>
        <dbReference type="Proteomes" id="UP000026961"/>
    </source>
</evidence>
<proteinExistence type="predicted"/>
<organism evidence="1">
    <name type="scientific">Oryza glumipatula</name>
    <dbReference type="NCBI Taxonomy" id="40148"/>
    <lineage>
        <taxon>Eukaryota</taxon>
        <taxon>Viridiplantae</taxon>
        <taxon>Streptophyta</taxon>
        <taxon>Embryophyta</taxon>
        <taxon>Tracheophyta</taxon>
        <taxon>Spermatophyta</taxon>
        <taxon>Magnoliopsida</taxon>
        <taxon>Liliopsida</taxon>
        <taxon>Poales</taxon>
        <taxon>Poaceae</taxon>
        <taxon>BOP clade</taxon>
        <taxon>Oryzoideae</taxon>
        <taxon>Oryzeae</taxon>
        <taxon>Oryzinae</taxon>
        <taxon>Oryza</taxon>
    </lineage>
</organism>
<protein>
    <submittedName>
        <fullName evidence="1">Uncharacterized protein</fullName>
    </submittedName>
</protein>
<name>A0A0D9ZUM4_9ORYZ</name>
<keyword evidence="2" id="KW-1185">Reference proteome</keyword>
<reference evidence="1" key="2">
    <citation type="submission" date="2018-05" db="EMBL/GenBank/DDBJ databases">
        <title>OgluRS3 (Oryza glumaepatula Reference Sequence Version 3).</title>
        <authorList>
            <person name="Zhang J."/>
            <person name="Kudrna D."/>
            <person name="Lee S."/>
            <person name="Talag J."/>
            <person name="Welchert J."/>
            <person name="Wing R.A."/>
        </authorList>
    </citation>
    <scope>NUCLEOTIDE SEQUENCE [LARGE SCALE GENOMIC DNA]</scope>
</reference>
<dbReference type="Proteomes" id="UP000026961">
    <property type="component" value="Chromosome 5"/>
</dbReference>
<dbReference type="Gramene" id="OGLUM05G04300.1">
    <property type="protein sequence ID" value="OGLUM05G04300.1"/>
    <property type="gene ID" value="OGLUM05G04300"/>
</dbReference>
<sequence length="87" mass="9528">MKMMPNVRANACMSILKLICAEKFEDVVCSDNDFAKVLAVLAGLDKCEELGYGDVELWSDSQRACGVLSGSETINMDDRNRTTDSTS</sequence>
<dbReference type="InterPro" id="IPR012337">
    <property type="entry name" value="RNaseH-like_sf"/>
</dbReference>
<accession>A0A0D9ZUM4</accession>
<evidence type="ECO:0000313" key="1">
    <source>
        <dbReference type="EnsemblPlants" id="OGLUM05G04300.1"/>
    </source>
</evidence>
<dbReference type="SUPFAM" id="SSF53098">
    <property type="entry name" value="Ribonuclease H-like"/>
    <property type="match status" value="1"/>
</dbReference>